<reference evidence="11 12" key="1">
    <citation type="submission" date="2024-02" db="EMBL/GenBank/DDBJ databases">
        <title>Genome analysis and characterization of Microbaculum marinisediminis sp. nov., isolated from marine sediment.</title>
        <authorList>
            <person name="Du Z.-J."/>
            <person name="Ye Y.-Q."/>
            <person name="Zhang Z.-R."/>
            <person name="Yuan S.-M."/>
            <person name="Zhang X.-Y."/>
        </authorList>
    </citation>
    <scope>NUCLEOTIDE SEQUENCE [LARGE SCALE GENOMIC DNA]</scope>
    <source>
        <strain evidence="11 12">SDUM1044001</strain>
    </source>
</reference>
<sequence length="457" mass="50176">MKTLRALLLGSAAVVAASTGANAADMMMDVKAPREPVYRCDITGFIELPGTDICFKVGGFAALTLYAYEDQWDPAVGAAYGIVPDGHTLNDTFGMYGYGRINFDARTSTEYGTVRAFVELQAYDNDTRTGGSADLRHAFVQFGNWTFGKTWSTFLHLDSSPVYSDFVTVTGDNYIRRNQIRYTQSFGSGFTLMVALEDQEYDYPYAMNAQGVYFTPPGANFVVNDRSSMPDVVAAIRFEGDWGNAQLSGAVHQNEFREVNGAGMAPAPLPGNQTDDEFGWAVLFGTYIDTPMTGEGDYFTFKAMYTDGATQYNQDNFLGSANPVWGLCNWLVPALGGCIVDTVTTWSVLASYTHNWSPTIASTFGAGYQNVDAPLTRLDLFTFSGASNFEMDTYEFFGNVSWTPVNNLTFLFDLHYGHVDFNGAGTFLGVFDPFFANPFAKDDEGAFGFGIDITRTF</sequence>
<comment type="function">
    <text evidence="10">Forms passive diffusion pores that allow small molecular weight hydrophilic materials across the outer membrane.</text>
</comment>
<proteinExistence type="inferred from homology"/>
<evidence type="ECO:0000256" key="1">
    <source>
        <dbReference type="ARBA" id="ARBA00009521"/>
    </source>
</evidence>
<evidence type="ECO:0000256" key="5">
    <source>
        <dbReference type="ARBA" id="ARBA00022729"/>
    </source>
</evidence>
<keyword evidence="9 10" id="KW-0998">Cell outer membrane</keyword>
<keyword evidence="8 10" id="KW-0472">Membrane</keyword>
<keyword evidence="4 10" id="KW-0812">Transmembrane</keyword>
<organism evidence="11 12">
    <name type="scientific">Microbaculum marinum</name>
    <dbReference type="NCBI Taxonomy" id="1764581"/>
    <lineage>
        <taxon>Bacteria</taxon>
        <taxon>Pseudomonadati</taxon>
        <taxon>Pseudomonadota</taxon>
        <taxon>Alphaproteobacteria</taxon>
        <taxon>Hyphomicrobiales</taxon>
        <taxon>Tepidamorphaceae</taxon>
        <taxon>Microbaculum</taxon>
    </lineage>
</organism>
<comment type="domain">
    <text evidence="10">Consists of 16-stranded beta-barrel sheets, with large surface-exposed loops, that form a transmembrane pore at the center of each barrel. The pore is partially ocluded by a peptide loop that folds into the pore lumen.</text>
</comment>
<evidence type="ECO:0000256" key="4">
    <source>
        <dbReference type="ARBA" id="ARBA00022692"/>
    </source>
</evidence>
<evidence type="ECO:0000313" key="12">
    <source>
        <dbReference type="Proteomes" id="UP001378188"/>
    </source>
</evidence>
<gene>
    <name evidence="11" type="ORF">V3328_19360</name>
</gene>
<dbReference type="EMBL" id="JAZHOF010000008">
    <property type="protein sequence ID" value="MEJ8573658.1"/>
    <property type="molecule type" value="Genomic_DNA"/>
</dbReference>
<dbReference type="GO" id="GO:0046930">
    <property type="term" value="C:pore complex"/>
    <property type="evidence" value="ECO:0007669"/>
    <property type="project" value="UniProtKB-KW"/>
</dbReference>
<comment type="caution">
    <text evidence="11">The sequence shown here is derived from an EMBL/GenBank/DDBJ whole genome shotgun (WGS) entry which is preliminary data.</text>
</comment>
<dbReference type="GO" id="GO:0009279">
    <property type="term" value="C:cell outer membrane"/>
    <property type="evidence" value="ECO:0007669"/>
    <property type="project" value="UniProtKB-SubCell"/>
</dbReference>
<dbReference type="GO" id="GO:0015288">
    <property type="term" value="F:porin activity"/>
    <property type="evidence" value="ECO:0007669"/>
    <property type="project" value="UniProtKB-KW"/>
</dbReference>
<name>A0AAW9RXP2_9HYPH</name>
<protein>
    <recommendedName>
        <fullName evidence="10">Porin</fullName>
    </recommendedName>
</protein>
<keyword evidence="2 10" id="KW-0813">Transport</keyword>
<evidence type="ECO:0000313" key="11">
    <source>
        <dbReference type="EMBL" id="MEJ8573658.1"/>
    </source>
</evidence>
<evidence type="ECO:0000256" key="2">
    <source>
        <dbReference type="ARBA" id="ARBA00022448"/>
    </source>
</evidence>
<dbReference type="InterPro" id="IPR003684">
    <property type="entry name" value="Porin_alphabac"/>
</dbReference>
<dbReference type="SUPFAM" id="SSF56935">
    <property type="entry name" value="Porins"/>
    <property type="match status" value="1"/>
</dbReference>
<evidence type="ECO:0000256" key="7">
    <source>
        <dbReference type="ARBA" id="ARBA00023114"/>
    </source>
</evidence>
<evidence type="ECO:0000256" key="9">
    <source>
        <dbReference type="ARBA" id="ARBA00023237"/>
    </source>
</evidence>
<evidence type="ECO:0000256" key="3">
    <source>
        <dbReference type="ARBA" id="ARBA00022452"/>
    </source>
</evidence>
<accession>A0AAW9RXP2</accession>
<dbReference type="Pfam" id="PF02530">
    <property type="entry name" value="Porin_2"/>
    <property type="match status" value="1"/>
</dbReference>
<keyword evidence="6 10" id="KW-0406">Ion transport</keyword>
<feature type="signal peptide" evidence="10">
    <location>
        <begin position="1"/>
        <end position="23"/>
    </location>
</feature>
<dbReference type="AlphaFoldDB" id="A0AAW9RXP2"/>
<keyword evidence="3 10" id="KW-1134">Transmembrane beta strand</keyword>
<feature type="chain" id="PRO_5043098541" description="Porin" evidence="10">
    <location>
        <begin position="24"/>
        <end position="457"/>
    </location>
</feature>
<keyword evidence="12" id="KW-1185">Reference proteome</keyword>
<evidence type="ECO:0000256" key="10">
    <source>
        <dbReference type="RuleBase" id="RU364005"/>
    </source>
</evidence>
<keyword evidence="5 10" id="KW-0732">Signal</keyword>
<comment type="subcellular location">
    <subcellularLocation>
        <location evidence="10">Cell outer membrane</location>
        <topology evidence="10">Multi-pass membrane protein</topology>
    </subcellularLocation>
</comment>
<evidence type="ECO:0000256" key="8">
    <source>
        <dbReference type="ARBA" id="ARBA00023136"/>
    </source>
</evidence>
<keyword evidence="7 10" id="KW-0626">Porin</keyword>
<dbReference type="GO" id="GO:0006811">
    <property type="term" value="P:monoatomic ion transport"/>
    <property type="evidence" value="ECO:0007669"/>
    <property type="project" value="UniProtKB-KW"/>
</dbReference>
<evidence type="ECO:0000256" key="6">
    <source>
        <dbReference type="ARBA" id="ARBA00023065"/>
    </source>
</evidence>
<dbReference type="Proteomes" id="UP001378188">
    <property type="component" value="Unassembled WGS sequence"/>
</dbReference>
<dbReference type="RefSeq" id="WP_340331358.1">
    <property type="nucleotide sequence ID" value="NZ_JAZHOF010000008.1"/>
</dbReference>
<comment type="similarity">
    <text evidence="1 10">Belongs to the alphaproteobacteria porin family.</text>
</comment>